<evidence type="ECO:0000256" key="1">
    <source>
        <dbReference type="ARBA" id="ARBA00004141"/>
    </source>
</evidence>
<dbReference type="InterPro" id="IPR000537">
    <property type="entry name" value="UbiA_prenyltransferase"/>
</dbReference>
<dbReference type="Pfam" id="PF01040">
    <property type="entry name" value="UbiA"/>
    <property type="match status" value="1"/>
</dbReference>
<evidence type="ECO:0000313" key="7">
    <source>
        <dbReference type="EMBL" id="NIJ16044.1"/>
    </source>
</evidence>
<dbReference type="GO" id="GO:0016765">
    <property type="term" value="F:transferase activity, transferring alkyl or aryl (other than methyl) groups"/>
    <property type="evidence" value="ECO:0007669"/>
    <property type="project" value="InterPro"/>
</dbReference>
<evidence type="ECO:0000256" key="2">
    <source>
        <dbReference type="ARBA" id="ARBA00022475"/>
    </source>
</evidence>
<keyword evidence="2" id="KW-1003">Cell membrane</keyword>
<reference evidence="7 8" key="1">
    <citation type="submission" date="2020-03" db="EMBL/GenBank/DDBJ databases">
        <title>Genomic Encyclopedia of Type Strains, Phase IV (KMG-IV): sequencing the most valuable type-strain genomes for metagenomic binning, comparative biology and taxonomic classification.</title>
        <authorList>
            <person name="Goeker M."/>
        </authorList>
    </citation>
    <scope>NUCLEOTIDE SEQUENCE [LARGE SCALE GENOMIC DNA]</scope>
    <source>
        <strain evidence="7 8">DSM 21299</strain>
    </source>
</reference>
<accession>A0A846M7F9</accession>
<dbReference type="Proteomes" id="UP000576821">
    <property type="component" value="Unassembled WGS sequence"/>
</dbReference>
<proteinExistence type="predicted"/>
<evidence type="ECO:0000256" key="5">
    <source>
        <dbReference type="ARBA" id="ARBA00023136"/>
    </source>
</evidence>
<dbReference type="Gene3D" id="1.10.357.140">
    <property type="entry name" value="UbiA prenyltransferase"/>
    <property type="match status" value="1"/>
</dbReference>
<gene>
    <name evidence="7" type="ORF">FHS54_001010</name>
</gene>
<organism evidence="7 8">
    <name type="scientific">Sphingobium vermicomposti</name>
    <dbReference type="NCBI Taxonomy" id="529005"/>
    <lineage>
        <taxon>Bacteria</taxon>
        <taxon>Pseudomonadati</taxon>
        <taxon>Pseudomonadota</taxon>
        <taxon>Alphaproteobacteria</taxon>
        <taxon>Sphingomonadales</taxon>
        <taxon>Sphingomonadaceae</taxon>
        <taxon>Sphingobium</taxon>
    </lineage>
</organism>
<dbReference type="EMBL" id="JAASQR010000002">
    <property type="protein sequence ID" value="NIJ16044.1"/>
    <property type="molecule type" value="Genomic_DNA"/>
</dbReference>
<keyword evidence="4 6" id="KW-1133">Transmembrane helix</keyword>
<evidence type="ECO:0000256" key="3">
    <source>
        <dbReference type="ARBA" id="ARBA00022692"/>
    </source>
</evidence>
<name>A0A846M7F9_9SPHN</name>
<evidence type="ECO:0000256" key="4">
    <source>
        <dbReference type="ARBA" id="ARBA00022989"/>
    </source>
</evidence>
<feature type="transmembrane region" description="Helical" evidence="6">
    <location>
        <begin position="252"/>
        <end position="277"/>
    </location>
</feature>
<feature type="transmembrane region" description="Helical" evidence="6">
    <location>
        <begin position="29"/>
        <end position="46"/>
    </location>
</feature>
<keyword evidence="3 6" id="KW-0812">Transmembrane</keyword>
<dbReference type="InterPro" id="IPR044878">
    <property type="entry name" value="UbiA_sf"/>
</dbReference>
<keyword evidence="8" id="KW-1185">Reference proteome</keyword>
<protein>
    <submittedName>
        <fullName evidence="7">4-hydroxybenzoate polyprenyltransferase</fullName>
    </submittedName>
</protein>
<feature type="transmembrane region" description="Helical" evidence="6">
    <location>
        <begin position="225"/>
        <end position="246"/>
    </location>
</feature>
<comment type="subcellular location">
    <subcellularLocation>
        <location evidence="1">Membrane</location>
        <topology evidence="1">Multi-pass membrane protein</topology>
    </subcellularLocation>
</comment>
<keyword evidence="7" id="KW-0808">Transferase</keyword>
<evidence type="ECO:0000313" key="8">
    <source>
        <dbReference type="Proteomes" id="UP000576821"/>
    </source>
</evidence>
<sequence>MTAGPIPTSRGRFRDYVAIARLDHMTKHVFILPGIILAYVLVHPAVQTGPLTILFGLLSAVAIASANYVINEWLDREFDAFHPLKCARTAVHRSLSAPIIYTEYMLLVIVGLSLAMGLGTVFAWTAVGFVLSGIIYNVMPVRTKDRVYLDVLSESVNNPIRLMLGWAMIAPYTIPPASLLLTYWMGGAFLMAAKRLAEYRDISAGGGADLLPRYRRSFGRYTAENLAVSCLLYAILSAFFLAVFLIKYRQEYIFALPLIAILFASYFWLAMLPGSVAARPERLFRSRRLMLASLVVVASLTALTFIDMPFLNALSAPSFLRVNL</sequence>
<dbReference type="AlphaFoldDB" id="A0A846M7F9"/>
<dbReference type="GO" id="GO:0016020">
    <property type="term" value="C:membrane"/>
    <property type="evidence" value="ECO:0007669"/>
    <property type="project" value="UniProtKB-SubCell"/>
</dbReference>
<feature type="transmembrane region" description="Helical" evidence="6">
    <location>
        <begin position="52"/>
        <end position="74"/>
    </location>
</feature>
<feature type="transmembrane region" description="Helical" evidence="6">
    <location>
        <begin position="289"/>
        <end position="311"/>
    </location>
</feature>
<comment type="caution">
    <text evidence="7">The sequence shown here is derived from an EMBL/GenBank/DDBJ whole genome shotgun (WGS) entry which is preliminary data.</text>
</comment>
<keyword evidence="5 6" id="KW-0472">Membrane</keyword>
<evidence type="ECO:0000256" key="6">
    <source>
        <dbReference type="SAM" id="Phobius"/>
    </source>
</evidence>